<accession>A0A9D4DEP7</accession>
<evidence type="ECO:0000313" key="2">
    <source>
        <dbReference type="Proteomes" id="UP000828390"/>
    </source>
</evidence>
<comment type="caution">
    <text evidence="1">The sequence shown here is derived from an EMBL/GenBank/DDBJ whole genome shotgun (WGS) entry which is preliminary data.</text>
</comment>
<proteinExistence type="predicted"/>
<reference evidence="1" key="2">
    <citation type="submission" date="2020-11" db="EMBL/GenBank/DDBJ databases">
        <authorList>
            <person name="McCartney M.A."/>
            <person name="Auch B."/>
            <person name="Kono T."/>
            <person name="Mallez S."/>
            <person name="Becker A."/>
            <person name="Gohl D.M."/>
            <person name="Silverstein K.A.T."/>
            <person name="Koren S."/>
            <person name="Bechman K.B."/>
            <person name="Herman A."/>
            <person name="Abrahante J.E."/>
            <person name="Garbe J."/>
        </authorList>
    </citation>
    <scope>NUCLEOTIDE SEQUENCE</scope>
    <source>
        <strain evidence="1">Duluth1</strain>
        <tissue evidence="1">Whole animal</tissue>
    </source>
</reference>
<organism evidence="1 2">
    <name type="scientific">Dreissena polymorpha</name>
    <name type="common">Zebra mussel</name>
    <name type="synonym">Mytilus polymorpha</name>
    <dbReference type="NCBI Taxonomy" id="45954"/>
    <lineage>
        <taxon>Eukaryota</taxon>
        <taxon>Metazoa</taxon>
        <taxon>Spiralia</taxon>
        <taxon>Lophotrochozoa</taxon>
        <taxon>Mollusca</taxon>
        <taxon>Bivalvia</taxon>
        <taxon>Autobranchia</taxon>
        <taxon>Heteroconchia</taxon>
        <taxon>Euheterodonta</taxon>
        <taxon>Imparidentia</taxon>
        <taxon>Neoheterodontei</taxon>
        <taxon>Myida</taxon>
        <taxon>Dreissenoidea</taxon>
        <taxon>Dreissenidae</taxon>
        <taxon>Dreissena</taxon>
    </lineage>
</organism>
<dbReference type="Proteomes" id="UP000828390">
    <property type="component" value="Unassembled WGS sequence"/>
</dbReference>
<dbReference type="AlphaFoldDB" id="A0A9D4DEP7"/>
<protein>
    <submittedName>
        <fullName evidence="1">Uncharacterized protein</fullName>
    </submittedName>
</protein>
<dbReference type="EMBL" id="JAIWYP010000010">
    <property type="protein sequence ID" value="KAH3748262.1"/>
    <property type="molecule type" value="Genomic_DNA"/>
</dbReference>
<name>A0A9D4DEP7_DREPO</name>
<evidence type="ECO:0000313" key="1">
    <source>
        <dbReference type="EMBL" id="KAH3748262.1"/>
    </source>
</evidence>
<sequence length="116" mass="13335">MGNFLVVWFQQTGYLPVRLALASLVWAIFGSVMDDILIESWLDMLQPSDRRVIEDALQSVNSDKRDLVIDILDTFGISSMPTTANIRTLCICVSTLHTWPWYTMLHFHSCRWPSTD</sequence>
<gene>
    <name evidence="1" type="ORF">DPMN_182700</name>
</gene>
<keyword evidence="2" id="KW-1185">Reference proteome</keyword>
<reference evidence="1" key="1">
    <citation type="journal article" date="2019" name="bioRxiv">
        <title>The Genome of the Zebra Mussel, Dreissena polymorpha: A Resource for Invasive Species Research.</title>
        <authorList>
            <person name="McCartney M.A."/>
            <person name="Auch B."/>
            <person name="Kono T."/>
            <person name="Mallez S."/>
            <person name="Zhang Y."/>
            <person name="Obille A."/>
            <person name="Becker A."/>
            <person name="Abrahante J.E."/>
            <person name="Garbe J."/>
            <person name="Badalamenti J.P."/>
            <person name="Herman A."/>
            <person name="Mangelson H."/>
            <person name="Liachko I."/>
            <person name="Sullivan S."/>
            <person name="Sone E.D."/>
            <person name="Koren S."/>
            <person name="Silverstein K.A.T."/>
            <person name="Beckman K.B."/>
            <person name="Gohl D.M."/>
        </authorList>
    </citation>
    <scope>NUCLEOTIDE SEQUENCE</scope>
    <source>
        <strain evidence="1">Duluth1</strain>
        <tissue evidence="1">Whole animal</tissue>
    </source>
</reference>